<name>A0ABU4AF39_9HYPH</name>
<evidence type="ECO:0000313" key="10">
    <source>
        <dbReference type="Proteomes" id="UP001185659"/>
    </source>
</evidence>
<gene>
    <name evidence="9" type="ORF">R2G56_01040</name>
</gene>
<evidence type="ECO:0000256" key="2">
    <source>
        <dbReference type="ARBA" id="ARBA00022649"/>
    </source>
</evidence>
<evidence type="ECO:0000256" key="5">
    <source>
        <dbReference type="ARBA" id="ARBA00022801"/>
    </source>
</evidence>
<keyword evidence="5" id="KW-0378">Hydrolase</keyword>
<dbReference type="Proteomes" id="UP001185659">
    <property type="component" value="Unassembled WGS sequence"/>
</dbReference>
<evidence type="ECO:0000256" key="8">
    <source>
        <dbReference type="SAM" id="MobiDB-lite"/>
    </source>
</evidence>
<dbReference type="PANTHER" id="PTHR33653">
    <property type="entry name" value="RIBONUCLEASE VAPC2"/>
    <property type="match status" value="1"/>
</dbReference>
<protein>
    <recommendedName>
        <fullName evidence="11">PIN domain-containing protein</fullName>
    </recommendedName>
</protein>
<accession>A0ABU4AF39</accession>
<evidence type="ECO:0008006" key="11">
    <source>
        <dbReference type="Google" id="ProtNLM"/>
    </source>
</evidence>
<feature type="region of interest" description="Disordered" evidence="8">
    <location>
        <begin position="161"/>
        <end position="184"/>
    </location>
</feature>
<organism evidence="9 10">
    <name type="scientific">Nitratireductor aquimarinus</name>
    <dbReference type="NCBI Taxonomy" id="889300"/>
    <lineage>
        <taxon>Bacteria</taxon>
        <taxon>Pseudomonadati</taxon>
        <taxon>Pseudomonadota</taxon>
        <taxon>Alphaproteobacteria</taxon>
        <taxon>Hyphomicrobiales</taxon>
        <taxon>Phyllobacteriaceae</taxon>
        <taxon>Nitratireductor</taxon>
    </lineage>
</organism>
<dbReference type="RefSeq" id="WP_317560181.1">
    <property type="nucleotide sequence ID" value="NZ_JAWLIP010000001.1"/>
</dbReference>
<dbReference type="EMBL" id="JAWLIP010000001">
    <property type="protein sequence ID" value="MDV6224858.1"/>
    <property type="molecule type" value="Genomic_DNA"/>
</dbReference>
<evidence type="ECO:0000313" key="9">
    <source>
        <dbReference type="EMBL" id="MDV6224858.1"/>
    </source>
</evidence>
<evidence type="ECO:0000256" key="7">
    <source>
        <dbReference type="ARBA" id="ARBA00038093"/>
    </source>
</evidence>
<evidence type="ECO:0000256" key="3">
    <source>
        <dbReference type="ARBA" id="ARBA00022722"/>
    </source>
</evidence>
<keyword evidence="10" id="KW-1185">Reference proteome</keyword>
<keyword evidence="2" id="KW-1277">Toxin-antitoxin system</keyword>
<sequence>MYILDTCVLSNLRLKFPDKNITEWISQEEEALAITPSSVFEIQRGITLIQESAPQKARELDEWLDDLLAQGHPYLDTNEKAARLHACMTCTPALKNLWLNGPNTKSPSLKQDLAIAATAIVYGATIATMNTKDFLCIHNHYQLPGLYNPQKRQWSIHPLYSETKKTRPEGRQGFWEQKTPKPGP</sequence>
<keyword evidence="4" id="KW-0479">Metal-binding</keyword>
<comment type="similarity">
    <text evidence="7">Belongs to the PINc/VapC protein family.</text>
</comment>
<dbReference type="Gene3D" id="3.40.50.1010">
    <property type="entry name" value="5'-nuclease"/>
    <property type="match status" value="1"/>
</dbReference>
<reference evidence="9 10" key="1">
    <citation type="submission" date="2023-10" db="EMBL/GenBank/DDBJ databases">
        <authorList>
            <person name="Venkata Ramana C."/>
            <person name="Sasikala C."/>
            <person name="Dhurka M."/>
        </authorList>
    </citation>
    <scope>NUCLEOTIDE SEQUENCE [LARGE SCALE GENOMIC DNA]</scope>
    <source>
        <strain evidence="9 10">KCTC 32151</strain>
    </source>
</reference>
<dbReference type="PANTHER" id="PTHR33653:SF1">
    <property type="entry name" value="RIBONUCLEASE VAPC2"/>
    <property type="match status" value="1"/>
</dbReference>
<evidence type="ECO:0000256" key="4">
    <source>
        <dbReference type="ARBA" id="ARBA00022723"/>
    </source>
</evidence>
<comment type="cofactor">
    <cofactor evidence="1">
        <name>Mg(2+)</name>
        <dbReference type="ChEBI" id="CHEBI:18420"/>
    </cofactor>
</comment>
<dbReference type="InterPro" id="IPR050556">
    <property type="entry name" value="Type_II_TA_system_RNase"/>
</dbReference>
<dbReference type="InterPro" id="IPR029060">
    <property type="entry name" value="PIN-like_dom_sf"/>
</dbReference>
<evidence type="ECO:0000256" key="6">
    <source>
        <dbReference type="ARBA" id="ARBA00022842"/>
    </source>
</evidence>
<evidence type="ECO:0000256" key="1">
    <source>
        <dbReference type="ARBA" id="ARBA00001946"/>
    </source>
</evidence>
<keyword evidence="3" id="KW-0540">Nuclease</keyword>
<proteinExistence type="inferred from homology"/>
<comment type="caution">
    <text evidence="9">The sequence shown here is derived from an EMBL/GenBank/DDBJ whole genome shotgun (WGS) entry which is preliminary data.</text>
</comment>
<dbReference type="SUPFAM" id="SSF88723">
    <property type="entry name" value="PIN domain-like"/>
    <property type="match status" value="1"/>
</dbReference>
<keyword evidence="6" id="KW-0460">Magnesium</keyword>